<dbReference type="PANTHER" id="PTHR40866:SF1">
    <property type="entry name" value="BED-TYPE DOMAIN-CONTAINING PROTEIN"/>
    <property type="match status" value="1"/>
</dbReference>
<evidence type="ECO:0000313" key="1">
    <source>
        <dbReference type="EMBL" id="KAE9196157.1"/>
    </source>
</evidence>
<gene>
    <name evidence="1" type="ORF">PF004_g20220</name>
</gene>
<accession>A0A6G0N7G7</accession>
<dbReference type="PANTHER" id="PTHR40866">
    <property type="entry name" value="BED-TYPE DOMAIN-CONTAINING PROTEIN"/>
    <property type="match status" value="1"/>
</dbReference>
<sequence>MPLESRLLVRTLTSQESPGQYSCNSCSKVIKSANGYTNPRLAQSAAIVNYPALESGLVKIQRGLTLTAAERTACAEFRVPDAEDGAEDQGDEPSTSFVAQAYKRRKTTKRSAYVDVGYVLPTSNECERLFSRAKLIFSDLRKSMDRVTLETLVVLHCNRSLWNVYTVDEVLVALKVLATWKSLEVLAALEVLGARGTQEVLAALAFLAALEVLVAWKTQEPLGVLAALESGDVRPRAAVAA</sequence>
<protein>
    <recommendedName>
        <fullName evidence="3">HAT C-terminal dimerisation domain-containing protein</fullName>
    </recommendedName>
</protein>
<reference evidence="1 2" key="1">
    <citation type="submission" date="2018-09" db="EMBL/GenBank/DDBJ databases">
        <title>Genomic investigation of the strawberry pathogen Phytophthora fragariae indicates pathogenicity is determined by transcriptional variation in three key races.</title>
        <authorList>
            <person name="Adams T.M."/>
            <person name="Armitage A.D."/>
            <person name="Sobczyk M.K."/>
            <person name="Bates H.J."/>
            <person name="Dunwell J.M."/>
            <person name="Nellist C.F."/>
            <person name="Harrison R.J."/>
        </authorList>
    </citation>
    <scope>NUCLEOTIDE SEQUENCE [LARGE SCALE GENOMIC DNA]</scope>
    <source>
        <strain evidence="1 2">BC-23</strain>
    </source>
</reference>
<dbReference type="Proteomes" id="UP000476176">
    <property type="component" value="Unassembled WGS sequence"/>
</dbReference>
<comment type="caution">
    <text evidence="1">The sequence shown here is derived from an EMBL/GenBank/DDBJ whole genome shotgun (WGS) entry which is preliminary data.</text>
</comment>
<name>A0A6G0N7G7_9STRA</name>
<organism evidence="1 2">
    <name type="scientific">Phytophthora fragariae</name>
    <dbReference type="NCBI Taxonomy" id="53985"/>
    <lineage>
        <taxon>Eukaryota</taxon>
        <taxon>Sar</taxon>
        <taxon>Stramenopiles</taxon>
        <taxon>Oomycota</taxon>
        <taxon>Peronosporomycetes</taxon>
        <taxon>Peronosporales</taxon>
        <taxon>Peronosporaceae</taxon>
        <taxon>Phytophthora</taxon>
    </lineage>
</organism>
<evidence type="ECO:0000313" key="2">
    <source>
        <dbReference type="Proteomes" id="UP000476176"/>
    </source>
</evidence>
<proteinExistence type="predicted"/>
<dbReference type="EMBL" id="QXGC01001782">
    <property type="protein sequence ID" value="KAE9196157.1"/>
    <property type="molecule type" value="Genomic_DNA"/>
</dbReference>
<dbReference type="AlphaFoldDB" id="A0A6G0N7G7"/>
<evidence type="ECO:0008006" key="3">
    <source>
        <dbReference type="Google" id="ProtNLM"/>
    </source>
</evidence>